<protein>
    <submittedName>
        <fullName evidence="1">Uncharacterized protein</fullName>
    </submittedName>
</protein>
<evidence type="ECO:0000313" key="2">
    <source>
        <dbReference type="Proteomes" id="UP000183047"/>
    </source>
</evidence>
<proteinExistence type="predicted"/>
<dbReference type="RefSeq" id="WP_074461464.1">
    <property type="nucleotide sequence ID" value="NZ_FMUR01000004.1"/>
</dbReference>
<accession>A0A1G5BGE8</accession>
<dbReference type="AlphaFoldDB" id="A0A1G5BGE8"/>
<dbReference type="Proteomes" id="UP000183047">
    <property type="component" value="Unassembled WGS sequence"/>
</dbReference>
<name>A0A1G5BGE8_9FIRM</name>
<reference evidence="2" key="1">
    <citation type="submission" date="2016-10" db="EMBL/GenBank/DDBJ databases">
        <authorList>
            <person name="Varghese N."/>
            <person name="Submissions S."/>
        </authorList>
    </citation>
    <scope>NUCLEOTIDE SEQUENCE [LARGE SCALE GENOMIC DNA]</scope>
    <source>
        <strain evidence="2">XBD2006</strain>
    </source>
</reference>
<gene>
    <name evidence="1" type="ORF">SAMN02910451_00724</name>
</gene>
<sequence length="289" mass="31034">MANEMVVFQGKSFSVGLQSMLGSTAYGWCLTGLPKGVVLLGIDTEKVPSSATVAPVIQKFWFVAVSETDKKAEIEFTMINFTSLSETEQKHNVSISVVPSDSDEFAKYSENNDVMLRSIGNAAIPYGYVLGAQEPLVKYGYACDAGDTAALKYGYPCGVQDGANINVKYGYACDVSDTAALKYGYPCGVQDATLKYGYPCGVEDASTGVKYGYPCGEPVLKYGYPCGDAPVLKYGYPCGDTPTLKYGYPCGAKDATLKYGYPCNIQNSAVAYGYNSSTQNALMKYGYFC</sequence>
<evidence type="ECO:0000313" key="1">
    <source>
        <dbReference type="EMBL" id="SCX89225.1"/>
    </source>
</evidence>
<dbReference type="EMBL" id="FMUR01000004">
    <property type="protein sequence ID" value="SCX89225.1"/>
    <property type="molecule type" value="Genomic_DNA"/>
</dbReference>
<keyword evidence="2" id="KW-1185">Reference proteome</keyword>
<dbReference type="OrthoDB" id="2060105at2"/>
<organism evidence="1 2">
    <name type="scientific">Butyrivibrio hungatei</name>
    <dbReference type="NCBI Taxonomy" id="185008"/>
    <lineage>
        <taxon>Bacteria</taxon>
        <taxon>Bacillati</taxon>
        <taxon>Bacillota</taxon>
        <taxon>Clostridia</taxon>
        <taxon>Lachnospirales</taxon>
        <taxon>Lachnospiraceae</taxon>
        <taxon>Butyrivibrio</taxon>
    </lineage>
</organism>